<protein>
    <submittedName>
        <fullName evidence="2">Uncharacterized protein</fullName>
    </submittedName>
</protein>
<evidence type="ECO:0000313" key="2">
    <source>
        <dbReference type="EMBL" id="SCP05051.1"/>
    </source>
</evidence>
<keyword evidence="1" id="KW-1133">Transmembrane helix</keyword>
<keyword evidence="1" id="KW-0812">Transmembrane</keyword>
<organism evidence="2 3">
    <name type="scientific">Plasmodium ovale</name>
    <name type="common">malaria parasite P. ovale</name>
    <dbReference type="NCBI Taxonomy" id="36330"/>
    <lineage>
        <taxon>Eukaryota</taxon>
        <taxon>Sar</taxon>
        <taxon>Alveolata</taxon>
        <taxon>Apicomplexa</taxon>
        <taxon>Aconoidasida</taxon>
        <taxon>Haemosporida</taxon>
        <taxon>Plasmodiidae</taxon>
        <taxon>Plasmodium</taxon>
        <taxon>Plasmodium (Plasmodium)</taxon>
    </lineage>
</organism>
<keyword evidence="1" id="KW-0472">Membrane</keyword>
<reference evidence="2 3" key="1">
    <citation type="submission" date="2016-06" db="EMBL/GenBank/DDBJ databases">
        <authorList>
            <consortium name="Pathogen Informatics"/>
        </authorList>
    </citation>
    <scope>NUCLEOTIDE SEQUENCE [LARGE SCALE GENOMIC DNA]</scope>
    <source>
        <strain evidence="2">PocGH01</strain>
    </source>
</reference>
<dbReference type="VEuPathDB" id="PlasmoDB:POWCR01_110029500"/>
<sequence length="205" mass="24739">MNNVWYVYLIVCTHVFVASLCYQIIYVDSFEDSHENELENVSCSWRYFCHGHFHICEYGCCSKKKLRKGYNLLNTSALQEKCFVNIECDKYDIYFDSEDPTYIYFFSNIFFHINPGFTLYVHLRKRSAQVKKDEFNTIDDECNGSNRINNFLSILKKVNKYRSYISNRFRKTLTKLLLFFLLLHIIFIYLFIYTHLHLKRYDEIG</sequence>
<gene>
    <name evidence="2" type="primary">PocGH01_11035300</name>
    <name evidence="2" type="ORF">POCGH01_11035300</name>
</gene>
<dbReference type="EMBL" id="LT594592">
    <property type="protein sequence ID" value="SCP05051.1"/>
    <property type="molecule type" value="Genomic_DNA"/>
</dbReference>
<dbReference type="OrthoDB" id="372103at2759"/>
<feature type="transmembrane region" description="Helical" evidence="1">
    <location>
        <begin position="5"/>
        <end position="25"/>
    </location>
</feature>
<accession>A0A1D3TJC9</accession>
<keyword evidence="3" id="KW-1185">Reference proteome</keyword>
<proteinExistence type="predicted"/>
<evidence type="ECO:0000256" key="1">
    <source>
        <dbReference type="SAM" id="Phobius"/>
    </source>
</evidence>
<dbReference type="AlphaFoldDB" id="A0A1D3TJC9"/>
<evidence type="ECO:0000313" key="3">
    <source>
        <dbReference type="Proteomes" id="UP000242942"/>
    </source>
</evidence>
<name>A0A1D3TJC9_PLAOA</name>
<dbReference type="VEuPathDB" id="PlasmoDB:PocGH01_11035300"/>
<feature type="transmembrane region" description="Helical" evidence="1">
    <location>
        <begin position="102"/>
        <end position="123"/>
    </location>
</feature>
<feature type="transmembrane region" description="Helical" evidence="1">
    <location>
        <begin position="176"/>
        <end position="196"/>
    </location>
</feature>
<dbReference type="Proteomes" id="UP000242942">
    <property type="component" value="Chromosome 11"/>
</dbReference>